<dbReference type="EMBL" id="JACHMO010000001">
    <property type="protein sequence ID" value="MBB5803795.1"/>
    <property type="molecule type" value="Genomic_DNA"/>
</dbReference>
<dbReference type="Gene3D" id="1.10.10.10">
    <property type="entry name" value="Winged helix-like DNA-binding domain superfamily/Winged helix DNA-binding domain"/>
    <property type="match status" value="1"/>
</dbReference>
<dbReference type="PROSITE" id="PS51197">
    <property type="entry name" value="HTH_RRF2_2"/>
    <property type="match status" value="1"/>
</dbReference>
<sequence>MKLSRGVEWGLHCAVLLAVTPDGPPVSRQKLAAEYDLPEAYLVKHLHSMVRSGILQSTSGPNGGFRLARPPADITALDVVEAVEGSAPPFTCQEIRRRGRGAAPPELCAEPCTVNSVMTAAHQAWRDSLRGVTVADLLERLPEGALARSRP</sequence>
<dbReference type="SUPFAM" id="SSF46785">
    <property type="entry name" value="Winged helix' DNA-binding domain"/>
    <property type="match status" value="1"/>
</dbReference>
<proteinExistence type="predicted"/>
<comment type="caution">
    <text evidence="1">The sequence shown here is derived from an EMBL/GenBank/DDBJ whole genome shotgun (WGS) entry which is preliminary data.</text>
</comment>
<dbReference type="RefSeq" id="WP_184921295.1">
    <property type="nucleotide sequence ID" value="NZ_JACHMO010000001.1"/>
</dbReference>
<keyword evidence="2" id="KW-1185">Reference proteome</keyword>
<dbReference type="Proteomes" id="UP000552097">
    <property type="component" value="Unassembled WGS sequence"/>
</dbReference>
<dbReference type="AlphaFoldDB" id="A0A7W9HKH6"/>
<dbReference type="NCBIfam" id="TIGR00738">
    <property type="entry name" value="rrf2_super"/>
    <property type="match status" value="1"/>
</dbReference>
<reference evidence="1 2" key="1">
    <citation type="submission" date="2020-08" db="EMBL/GenBank/DDBJ databases">
        <title>Sequencing the genomes of 1000 actinobacteria strains.</title>
        <authorList>
            <person name="Klenk H.-P."/>
        </authorList>
    </citation>
    <scope>NUCLEOTIDE SEQUENCE [LARGE SCALE GENOMIC DNA]</scope>
    <source>
        <strain evidence="1 2">DSM 45486</strain>
    </source>
</reference>
<accession>A0A7W9HKH6</accession>
<gene>
    <name evidence="1" type="ORF">F4560_003563</name>
</gene>
<dbReference type="PANTHER" id="PTHR33221:SF13">
    <property type="entry name" value="TRANSCRIPTIONAL REGULATOR-RELATED"/>
    <property type="match status" value="1"/>
</dbReference>
<dbReference type="PANTHER" id="PTHR33221">
    <property type="entry name" value="WINGED HELIX-TURN-HELIX TRANSCRIPTIONAL REGULATOR, RRF2 FAMILY"/>
    <property type="match status" value="1"/>
</dbReference>
<evidence type="ECO:0000313" key="1">
    <source>
        <dbReference type="EMBL" id="MBB5803795.1"/>
    </source>
</evidence>
<dbReference type="GO" id="GO:0003700">
    <property type="term" value="F:DNA-binding transcription factor activity"/>
    <property type="evidence" value="ECO:0007669"/>
    <property type="project" value="TreeGrafter"/>
</dbReference>
<dbReference type="InterPro" id="IPR036388">
    <property type="entry name" value="WH-like_DNA-bd_sf"/>
</dbReference>
<dbReference type="GO" id="GO:0005829">
    <property type="term" value="C:cytosol"/>
    <property type="evidence" value="ECO:0007669"/>
    <property type="project" value="TreeGrafter"/>
</dbReference>
<protein>
    <submittedName>
        <fullName evidence="1">Rrf2 family protein</fullName>
    </submittedName>
</protein>
<dbReference type="InterPro" id="IPR036390">
    <property type="entry name" value="WH_DNA-bd_sf"/>
</dbReference>
<name>A0A7W9HKH6_9PSEU</name>
<dbReference type="Pfam" id="PF02082">
    <property type="entry name" value="Rrf2"/>
    <property type="match status" value="1"/>
</dbReference>
<organism evidence="1 2">
    <name type="scientific">Saccharothrix ecbatanensis</name>
    <dbReference type="NCBI Taxonomy" id="1105145"/>
    <lineage>
        <taxon>Bacteria</taxon>
        <taxon>Bacillati</taxon>
        <taxon>Actinomycetota</taxon>
        <taxon>Actinomycetes</taxon>
        <taxon>Pseudonocardiales</taxon>
        <taxon>Pseudonocardiaceae</taxon>
        <taxon>Saccharothrix</taxon>
    </lineage>
</organism>
<dbReference type="InterPro" id="IPR000944">
    <property type="entry name" value="Tscrpt_reg_Rrf2"/>
</dbReference>
<evidence type="ECO:0000313" key="2">
    <source>
        <dbReference type="Proteomes" id="UP000552097"/>
    </source>
</evidence>